<name>A0A0A6UJ59_ACTUT</name>
<protein>
    <recommendedName>
        <fullName evidence="3">N-acetyltransferase domain-containing protein</fullName>
    </recommendedName>
</protein>
<reference evidence="4 5" key="1">
    <citation type="submission" date="2014-10" db="EMBL/GenBank/DDBJ databases">
        <title>Draft genome sequence of Actinoplanes utahensis NRRL 12052.</title>
        <authorList>
            <person name="Velasco-Bucheli B."/>
            <person name="del Cerro C."/>
            <person name="Hormigo D."/>
            <person name="Garcia J.L."/>
            <person name="Acebal C."/>
            <person name="Arroyo M."/>
            <person name="de la Mata I."/>
        </authorList>
    </citation>
    <scope>NUCLEOTIDE SEQUENCE [LARGE SCALE GENOMIC DNA]</scope>
    <source>
        <strain evidence="4 5">NRRL 12052</strain>
    </source>
</reference>
<dbReference type="PANTHER" id="PTHR43877">
    <property type="entry name" value="AMINOALKYLPHOSPHONATE N-ACETYLTRANSFERASE-RELATED-RELATED"/>
    <property type="match status" value="1"/>
</dbReference>
<dbReference type="PROSITE" id="PS51186">
    <property type="entry name" value="GNAT"/>
    <property type="match status" value="1"/>
</dbReference>
<dbReference type="CDD" id="cd04301">
    <property type="entry name" value="NAT_SF"/>
    <property type="match status" value="1"/>
</dbReference>
<keyword evidence="5" id="KW-1185">Reference proteome</keyword>
<evidence type="ECO:0000256" key="1">
    <source>
        <dbReference type="ARBA" id="ARBA00022679"/>
    </source>
</evidence>
<dbReference type="OrthoDB" id="69535at2"/>
<proteinExistence type="predicted"/>
<dbReference type="InterPro" id="IPR050832">
    <property type="entry name" value="Bact_Acetyltransf"/>
</dbReference>
<dbReference type="EMBL" id="JRTT01000047">
    <property type="protein sequence ID" value="KHD74329.1"/>
    <property type="molecule type" value="Genomic_DNA"/>
</dbReference>
<dbReference type="Gene3D" id="3.40.630.30">
    <property type="match status" value="1"/>
</dbReference>
<sequence length="168" mass="18738">MTVVRAARDSDAAAITGICRRGYRRTYPGLLSAEFIERMLDEFYTVERVAKEIAAAPPSWLGYQVAEEDGRIVGAAAGGITAPGAGELFVLYLDPDERGRGLGTLLLERITEQIRDLGATEMWVAALDGNEMGIPFYEARGFRKRERRRTYGSTEADNAWSWRFSRPI</sequence>
<dbReference type="InterPro" id="IPR000182">
    <property type="entry name" value="GNAT_dom"/>
</dbReference>
<keyword evidence="2" id="KW-0012">Acyltransferase</keyword>
<evidence type="ECO:0000256" key="2">
    <source>
        <dbReference type="ARBA" id="ARBA00023315"/>
    </source>
</evidence>
<keyword evidence="1" id="KW-0808">Transferase</keyword>
<dbReference type="Proteomes" id="UP000054537">
    <property type="component" value="Unassembled WGS sequence"/>
</dbReference>
<accession>A0A0A6UJ59</accession>
<evidence type="ECO:0000259" key="3">
    <source>
        <dbReference type="PROSITE" id="PS51186"/>
    </source>
</evidence>
<comment type="caution">
    <text evidence="4">The sequence shown here is derived from an EMBL/GenBank/DDBJ whole genome shotgun (WGS) entry which is preliminary data.</text>
</comment>
<gene>
    <name evidence="4" type="ORF">MB27_29510</name>
</gene>
<dbReference type="Pfam" id="PF00583">
    <property type="entry name" value="Acetyltransf_1"/>
    <property type="match status" value="1"/>
</dbReference>
<evidence type="ECO:0000313" key="5">
    <source>
        <dbReference type="Proteomes" id="UP000054537"/>
    </source>
</evidence>
<dbReference type="InterPro" id="IPR016181">
    <property type="entry name" value="Acyl_CoA_acyltransferase"/>
</dbReference>
<evidence type="ECO:0000313" key="4">
    <source>
        <dbReference type="EMBL" id="KHD74329.1"/>
    </source>
</evidence>
<dbReference type="SUPFAM" id="SSF55729">
    <property type="entry name" value="Acyl-CoA N-acyltransferases (Nat)"/>
    <property type="match status" value="1"/>
</dbReference>
<feature type="domain" description="N-acetyltransferase" evidence="3">
    <location>
        <begin position="2"/>
        <end position="167"/>
    </location>
</feature>
<dbReference type="GO" id="GO:0016747">
    <property type="term" value="F:acyltransferase activity, transferring groups other than amino-acyl groups"/>
    <property type="evidence" value="ECO:0007669"/>
    <property type="project" value="InterPro"/>
</dbReference>
<dbReference type="RefSeq" id="WP_043529838.1">
    <property type="nucleotide sequence ID" value="NZ_BAABKU010000001.1"/>
</dbReference>
<dbReference type="eggNOG" id="COG0456">
    <property type="taxonomic scope" value="Bacteria"/>
</dbReference>
<dbReference type="AlphaFoldDB" id="A0A0A6UJ59"/>
<dbReference type="STRING" id="1869.MB27_29510"/>
<organism evidence="4 5">
    <name type="scientific">Actinoplanes utahensis</name>
    <dbReference type="NCBI Taxonomy" id="1869"/>
    <lineage>
        <taxon>Bacteria</taxon>
        <taxon>Bacillati</taxon>
        <taxon>Actinomycetota</taxon>
        <taxon>Actinomycetes</taxon>
        <taxon>Micromonosporales</taxon>
        <taxon>Micromonosporaceae</taxon>
        <taxon>Actinoplanes</taxon>
    </lineage>
</organism>